<dbReference type="Proteomes" id="UP001054945">
    <property type="component" value="Unassembled WGS sequence"/>
</dbReference>
<proteinExistence type="predicted"/>
<comment type="caution">
    <text evidence="2">The sequence shown here is derived from an EMBL/GenBank/DDBJ whole genome shotgun (WGS) entry which is preliminary data.</text>
</comment>
<name>A0AAV4TPN2_CAEEX</name>
<keyword evidence="3" id="KW-1185">Reference proteome</keyword>
<organism evidence="2 3">
    <name type="scientific">Caerostris extrusa</name>
    <name type="common">Bark spider</name>
    <name type="synonym">Caerostris bankana</name>
    <dbReference type="NCBI Taxonomy" id="172846"/>
    <lineage>
        <taxon>Eukaryota</taxon>
        <taxon>Metazoa</taxon>
        <taxon>Ecdysozoa</taxon>
        <taxon>Arthropoda</taxon>
        <taxon>Chelicerata</taxon>
        <taxon>Arachnida</taxon>
        <taxon>Araneae</taxon>
        <taxon>Araneomorphae</taxon>
        <taxon>Entelegynae</taxon>
        <taxon>Araneoidea</taxon>
        <taxon>Araneidae</taxon>
        <taxon>Caerostris</taxon>
    </lineage>
</organism>
<dbReference type="AlphaFoldDB" id="A0AAV4TPN2"/>
<evidence type="ECO:0000256" key="1">
    <source>
        <dbReference type="SAM" id="MobiDB-lite"/>
    </source>
</evidence>
<accession>A0AAV4TPN2</accession>
<sequence length="134" mass="14827">MKKKIRGKLKIEKKNCQWSEVCGKSGDLGASTQTQKSISKQTTGFRQDEKEQNAPIGKEPFPPSPMQTAQPSSYVCRVLYLTFAFLNVHLLKNASLWEILGMEMVLCSIIGAKIMSRSMEITVSGSEISVITPS</sequence>
<feature type="compositionally biased region" description="Low complexity" evidence="1">
    <location>
        <begin position="31"/>
        <end position="43"/>
    </location>
</feature>
<evidence type="ECO:0000313" key="3">
    <source>
        <dbReference type="Proteomes" id="UP001054945"/>
    </source>
</evidence>
<feature type="region of interest" description="Disordered" evidence="1">
    <location>
        <begin position="21"/>
        <end position="69"/>
    </location>
</feature>
<reference evidence="2 3" key="1">
    <citation type="submission" date="2021-06" db="EMBL/GenBank/DDBJ databases">
        <title>Caerostris extrusa draft genome.</title>
        <authorList>
            <person name="Kono N."/>
            <person name="Arakawa K."/>
        </authorList>
    </citation>
    <scope>NUCLEOTIDE SEQUENCE [LARGE SCALE GENOMIC DNA]</scope>
</reference>
<protein>
    <submittedName>
        <fullName evidence="2">Uncharacterized protein</fullName>
    </submittedName>
</protein>
<evidence type="ECO:0000313" key="2">
    <source>
        <dbReference type="EMBL" id="GIY46907.1"/>
    </source>
</evidence>
<dbReference type="EMBL" id="BPLR01011496">
    <property type="protein sequence ID" value="GIY46907.1"/>
    <property type="molecule type" value="Genomic_DNA"/>
</dbReference>
<gene>
    <name evidence="2" type="ORF">CEXT_770621</name>
</gene>